<feature type="region of interest" description="Disordered" evidence="1">
    <location>
        <begin position="1"/>
        <end position="20"/>
    </location>
</feature>
<evidence type="ECO:0000256" key="1">
    <source>
        <dbReference type="SAM" id="MobiDB-lite"/>
    </source>
</evidence>
<dbReference type="AlphaFoldDB" id="A0ABC8T7P0"/>
<proteinExistence type="predicted"/>
<gene>
    <name evidence="2" type="ORF">ILEXP_LOCUS34568</name>
</gene>
<feature type="compositionally biased region" description="Basic and acidic residues" evidence="1">
    <location>
        <begin position="1"/>
        <end position="13"/>
    </location>
</feature>
<evidence type="ECO:0000313" key="2">
    <source>
        <dbReference type="EMBL" id="CAK9165395.1"/>
    </source>
</evidence>
<evidence type="ECO:0000313" key="3">
    <source>
        <dbReference type="Proteomes" id="UP001642360"/>
    </source>
</evidence>
<reference evidence="2 3" key="1">
    <citation type="submission" date="2024-02" db="EMBL/GenBank/DDBJ databases">
        <authorList>
            <person name="Vignale AGUSTIN F."/>
            <person name="Sosa J E."/>
            <person name="Modenutti C."/>
        </authorList>
    </citation>
    <scope>NUCLEOTIDE SEQUENCE [LARGE SCALE GENOMIC DNA]</scope>
</reference>
<dbReference type="Proteomes" id="UP001642360">
    <property type="component" value="Unassembled WGS sequence"/>
</dbReference>
<name>A0ABC8T7P0_9AQUA</name>
<sequence length="118" mass="13258">MAQRARRERERSKRLPSQSTPVLAQISVPAQIPEFLAEQSIQTNVFGSSSLPTMLRENLPHNLYEGNFVEGTSVQSTPSSIGAMNNITIFGHAKEISAKTPRRKWNHLPFVPWKSICK</sequence>
<protein>
    <submittedName>
        <fullName evidence="2">Uncharacterized protein</fullName>
    </submittedName>
</protein>
<comment type="caution">
    <text evidence="2">The sequence shown here is derived from an EMBL/GenBank/DDBJ whole genome shotgun (WGS) entry which is preliminary data.</text>
</comment>
<dbReference type="EMBL" id="CAUOFW020004391">
    <property type="protein sequence ID" value="CAK9165395.1"/>
    <property type="molecule type" value="Genomic_DNA"/>
</dbReference>
<keyword evidence="3" id="KW-1185">Reference proteome</keyword>
<accession>A0ABC8T7P0</accession>
<organism evidence="2 3">
    <name type="scientific">Ilex paraguariensis</name>
    <name type="common">yerba mate</name>
    <dbReference type="NCBI Taxonomy" id="185542"/>
    <lineage>
        <taxon>Eukaryota</taxon>
        <taxon>Viridiplantae</taxon>
        <taxon>Streptophyta</taxon>
        <taxon>Embryophyta</taxon>
        <taxon>Tracheophyta</taxon>
        <taxon>Spermatophyta</taxon>
        <taxon>Magnoliopsida</taxon>
        <taxon>eudicotyledons</taxon>
        <taxon>Gunneridae</taxon>
        <taxon>Pentapetalae</taxon>
        <taxon>asterids</taxon>
        <taxon>campanulids</taxon>
        <taxon>Aquifoliales</taxon>
        <taxon>Aquifoliaceae</taxon>
        <taxon>Ilex</taxon>
    </lineage>
</organism>